<dbReference type="InterPro" id="IPR010541">
    <property type="entry name" value="Prp3_C"/>
</dbReference>
<evidence type="ECO:0000256" key="1">
    <source>
        <dbReference type="ARBA" id="ARBA00004123"/>
    </source>
</evidence>
<dbReference type="OrthoDB" id="10264544at2759"/>
<feature type="region of interest" description="Disordered" evidence="5">
    <location>
        <begin position="179"/>
        <end position="203"/>
    </location>
</feature>
<dbReference type="CDD" id="cd24162">
    <property type="entry name" value="Prp3_C"/>
    <property type="match status" value="1"/>
</dbReference>
<keyword evidence="2" id="KW-0507">mRNA processing</keyword>
<proteinExistence type="predicted"/>
<evidence type="ECO:0000256" key="2">
    <source>
        <dbReference type="ARBA" id="ARBA00022664"/>
    </source>
</evidence>
<dbReference type="PANTHER" id="PTHR14212:SF0">
    <property type="entry name" value="U4_U6 SMALL NUCLEAR RIBONUCLEOPROTEIN PRP3"/>
    <property type="match status" value="1"/>
</dbReference>
<dbReference type="STRING" id="1037660.A0A066WBK8"/>
<dbReference type="GO" id="GO:0000398">
    <property type="term" value="P:mRNA splicing, via spliceosome"/>
    <property type="evidence" value="ECO:0007669"/>
    <property type="project" value="InterPro"/>
</dbReference>
<feature type="compositionally biased region" description="Basic and acidic residues" evidence="5">
    <location>
        <begin position="1"/>
        <end position="10"/>
    </location>
</feature>
<evidence type="ECO:0000313" key="8">
    <source>
        <dbReference type="EMBL" id="KDN48469.1"/>
    </source>
</evidence>
<comment type="caution">
    <text evidence="8">The sequence shown here is derived from an EMBL/GenBank/DDBJ whole genome shotgun (WGS) entry which is preliminary data.</text>
</comment>
<accession>A0A066WBK8</accession>
<dbReference type="GO" id="GO:0046540">
    <property type="term" value="C:U4/U6 x U5 tri-snRNP complex"/>
    <property type="evidence" value="ECO:0007669"/>
    <property type="project" value="InterPro"/>
</dbReference>
<evidence type="ECO:0000259" key="7">
    <source>
        <dbReference type="Pfam" id="PF08572"/>
    </source>
</evidence>
<feature type="region of interest" description="Disordered" evidence="5">
    <location>
        <begin position="67"/>
        <end position="107"/>
    </location>
</feature>
<keyword evidence="3" id="KW-0508">mRNA splicing</keyword>
<dbReference type="HOGENOM" id="CLU_015750_2_2_1"/>
<keyword evidence="4" id="KW-0539">Nucleus</keyword>
<comment type="subcellular location">
    <subcellularLocation>
        <location evidence="1">Nucleus</location>
    </subcellularLocation>
</comment>
<gene>
    <name evidence="8" type="ORF">K437DRAFT_267652</name>
</gene>
<evidence type="ECO:0000256" key="5">
    <source>
        <dbReference type="SAM" id="MobiDB-lite"/>
    </source>
</evidence>
<feature type="region of interest" description="Disordered" evidence="5">
    <location>
        <begin position="153"/>
        <end position="172"/>
    </location>
</feature>
<reference evidence="8 9" key="1">
    <citation type="submission" date="2014-05" db="EMBL/GenBank/DDBJ databases">
        <title>Draft genome sequence of a rare smut relative, Tilletiaria anomala UBC 951.</title>
        <authorList>
            <consortium name="DOE Joint Genome Institute"/>
            <person name="Toome M."/>
            <person name="Kuo A."/>
            <person name="Henrissat B."/>
            <person name="Lipzen A."/>
            <person name="Tritt A."/>
            <person name="Yoshinaga Y."/>
            <person name="Zane M."/>
            <person name="Barry K."/>
            <person name="Grigoriev I.V."/>
            <person name="Spatafora J.W."/>
            <person name="Aimea M.C."/>
        </authorList>
    </citation>
    <scope>NUCLEOTIDE SEQUENCE [LARGE SCALE GENOMIC DNA]</scope>
    <source>
        <strain evidence="8 9">UBC 951</strain>
    </source>
</reference>
<dbReference type="AlphaFoldDB" id="A0A066WBK8"/>
<dbReference type="Proteomes" id="UP000027361">
    <property type="component" value="Unassembled WGS sequence"/>
</dbReference>
<sequence>MPPRRPHPDDGGQNDGPARQRIRSTSGAPVAVRPPAGGPAAQSQQAQQVSIQAQIAAAKAKAAAALAATRNASKGGASLSSPVCATPAAANARPQAPAASAPATSAPAPNDIAARIAAAKAKISRITGSAGVPQARLPPSAPVREERPTGIHPLLLQGNKSQPAPSSMKPMAPRFSTVRANAQAATQKRPGFPSSPAPPEANPYLAAAEEVTAEGSSAPKGRSMHRGFHFARPGRHIAEAEEMRREAQLEEIKKRIAESAKKAGLDGTGEERVLKKQQPPQVEWWDLQFVPQGVEGYEGVHIADATIVKKEPELNGVFKGKGKAQDSDLPLPLIEGDGSPIDIYIQHPIPIPPPGDKDKVPMRGVMLTKKEMKKMRRMRRQAEIQDKRDRIKMGLLPPPPPKVKLSNIMRVLTSEAVADPTKIEARVRREVAARKEAHERMNEERKLTPDERRAKAEMQREKDELKGLSCLVFKIKHLVSPSHKFKIRKNAQQLGLTGITVFSPNFALVIVEGGAKAIKAYLKLMTHRINWTDPGRPKDASDDEGDVSATPSVTDAPGSAAPGTKESTQEEIEHIDWSYNTCDLIFEGPIRERTWQNGFRGRGVETDAEAKEMLGNRASLWDVAKRWSTAAEEV</sequence>
<feature type="compositionally biased region" description="Low complexity" evidence="5">
    <location>
        <begin position="27"/>
        <end position="47"/>
    </location>
</feature>
<dbReference type="FunCoup" id="A0A066WBK8">
    <property type="interactions" value="492"/>
</dbReference>
<dbReference type="GeneID" id="25265948"/>
<dbReference type="Pfam" id="PF08572">
    <property type="entry name" value="PRP3"/>
    <property type="match status" value="1"/>
</dbReference>
<dbReference type="RefSeq" id="XP_013244125.1">
    <property type="nucleotide sequence ID" value="XM_013388671.1"/>
</dbReference>
<dbReference type="InParanoid" id="A0A066WBK8"/>
<dbReference type="Pfam" id="PF06544">
    <property type="entry name" value="Prp3_C"/>
    <property type="match status" value="1"/>
</dbReference>
<feature type="region of interest" description="Disordered" evidence="5">
    <location>
        <begin position="532"/>
        <end position="571"/>
    </location>
</feature>
<feature type="region of interest" description="Disordered" evidence="5">
    <location>
        <begin position="127"/>
        <end position="148"/>
    </location>
</feature>
<evidence type="ECO:0000313" key="9">
    <source>
        <dbReference type="Proteomes" id="UP000027361"/>
    </source>
</evidence>
<evidence type="ECO:0000256" key="4">
    <source>
        <dbReference type="ARBA" id="ARBA00023242"/>
    </source>
</evidence>
<dbReference type="EMBL" id="JMSN01000025">
    <property type="protein sequence ID" value="KDN48469.1"/>
    <property type="molecule type" value="Genomic_DNA"/>
</dbReference>
<evidence type="ECO:0000256" key="3">
    <source>
        <dbReference type="ARBA" id="ARBA00023187"/>
    </source>
</evidence>
<feature type="domain" description="Pre-mRNA-splicing factor 3" evidence="7">
    <location>
        <begin position="213"/>
        <end position="448"/>
    </location>
</feature>
<evidence type="ECO:0000259" key="6">
    <source>
        <dbReference type="Pfam" id="PF06544"/>
    </source>
</evidence>
<keyword evidence="9" id="KW-1185">Reference proteome</keyword>
<dbReference type="InterPro" id="IPR027104">
    <property type="entry name" value="Prp3"/>
</dbReference>
<dbReference type="InterPro" id="IPR013881">
    <property type="entry name" value="Pre-mRNA_splic_Prp3_dom"/>
</dbReference>
<feature type="domain" description="Small nuclear ribonucleoprotein Prp3 C-terminal" evidence="6">
    <location>
        <begin position="472"/>
        <end position="623"/>
    </location>
</feature>
<protein>
    <submittedName>
        <fullName evidence="8">PRP3-domain-containing protein</fullName>
    </submittedName>
</protein>
<name>A0A066WBK8_TILAU</name>
<feature type="compositionally biased region" description="Low complexity" evidence="5">
    <location>
        <begin position="85"/>
        <end position="107"/>
    </location>
</feature>
<dbReference type="PANTHER" id="PTHR14212">
    <property type="entry name" value="U4/U6-ASSOCIATED RNA SPLICING FACTOR-RELATED"/>
    <property type="match status" value="1"/>
</dbReference>
<dbReference type="OMA" id="KWGSRAC"/>
<organism evidence="8 9">
    <name type="scientific">Tilletiaria anomala (strain ATCC 24038 / CBS 436.72 / UBC 951)</name>
    <dbReference type="NCBI Taxonomy" id="1037660"/>
    <lineage>
        <taxon>Eukaryota</taxon>
        <taxon>Fungi</taxon>
        <taxon>Dikarya</taxon>
        <taxon>Basidiomycota</taxon>
        <taxon>Ustilaginomycotina</taxon>
        <taxon>Exobasidiomycetes</taxon>
        <taxon>Georgefischeriales</taxon>
        <taxon>Tilletiariaceae</taxon>
        <taxon>Tilletiaria</taxon>
    </lineage>
</organism>
<feature type="region of interest" description="Disordered" evidence="5">
    <location>
        <begin position="1"/>
        <end position="47"/>
    </location>
</feature>